<evidence type="ECO:0000259" key="8">
    <source>
        <dbReference type="SMART" id="SM00831"/>
    </source>
</evidence>
<dbReference type="SUPFAM" id="SSF81665">
    <property type="entry name" value="Calcium ATPase, transmembrane domain M"/>
    <property type="match status" value="1"/>
</dbReference>
<evidence type="ECO:0000256" key="7">
    <source>
        <dbReference type="ARBA" id="ARBA00022967"/>
    </source>
</evidence>
<dbReference type="GO" id="GO:0006874">
    <property type="term" value="P:intracellular calcium ion homeostasis"/>
    <property type="evidence" value="ECO:0007669"/>
    <property type="project" value="TreeGrafter"/>
</dbReference>
<evidence type="ECO:0000313" key="9">
    <source>
        <dbReference type="EMBL" id="JAS46842.1"/>
    </source>
</evidence>
<keyword evidence="4" id="KW-0547">Nucleotide-binding</keyword>
<gene>
    <name evidence="9" type="ORF">g.44553</name>
</gene>
<dbReference type="GO" id="GO:0046872">
    <property type="term" value="F:metal ion binding"/>
    <property type="evidence" value="ECO:0007669"/>
    <property type="project" value="UniProtKB-KW"/>
</dbReference>
<keyword evidence="2" id="KW-0597">Phosphoprotein</keyword>
<dbReference type="GO" id="GO:0016020">
    <property type="term" value="C:membrane"/>
    <property type="evidence" value="ECO:0007669"/>
    <property type="project" value="UniProtKB-SubCell"/>
</dbReference>
<sequence length="114" mass="13152">LTNGADAATKLKYCFGAGHFVEIDRLLMFEYKRLKYVWNDRVGAFAQMSGLDHDIRLRHLGTKFNQGLSASEQLIRQKVYGPNIISIGEESVWKLLALEFLNPFYIFQIFSFTL</sequence>
<dbReference type="InterPro" id="IPR004014">
    <property type="entry name" value="ATPase_P-typ_cation-transptr_N"/>
</dbReference>
<name>A0A1B6F9D2_9HEMI</name>
<dbReference type="GO" id="GO:0015203">
    <property type="term" value="F:polyamine transmembrane transporter activity"/>
    <property type="evidence" value="ECO:0007669"/>
    <property type="project" value="TreeGrafter"/>
</dbReference>
<keyword evidence="3" id="KW-0479">Metal-binding</keyword>
<accession>A0A1B6F9D2</accession>
<evidence type="ECO:0000256" key="1">
    <source>
        <dbReference type="ARBA" id="ARBA00004141"/>
    </source>
</evidence>
<dbReference type="GO" id="GO:0019829">
    <property type="term" value="F:ATPase-coupled monoatomic cation transmembrane transporter activity"/>
    <property type="evidence" value="ECO:0007669"/>
    <property type="project" value="TreeGrafter"/>
</dbReference>
<keyword evidence="5" id="KW-0067">ATP-binding</keyword>
<reference evidence="9" key="1">
    <citation type="submission" date="2015-11" db="EMBL/GenBank/DDBJ databases">
        <title>De novo transcriptome assembly of four potential Pierce s Disease insect vectors from Arizona vineyards.</title>
        <authorList>
            <person name="Tassone E.E."/>
        </authorList>
    </citation>
    <scope>NUCLEOTIDE SEQUENCE</scope>
</reference>
<dbReference type="GO" id="GO:0140358">
    <property type="term" value="F:P-type transmembrane transporter activity"/>
    <property type="evidence" value="ECO:0007669"/>
    <property type="project" value="InterPro"/>
</dbReference>
<dbReference type="PANTHER" id="PTHR45630:SF8">
    <property type="entry name" value="CATION-TRANSPORTING ATPASE"/>
    <property type="match status" value="1"/>
</dbReference>
<dbReference type="Pfam" id="PF00690">
    <property type="entry name" value="Cation_ATPase_N"/>
    <property type="match status" value="1"/>
</dbReference>
<feature type="non-terminal residue" evidence="9">
    <location>
        <position position="114"/>
    </location>
</feature>
<keyword evidence="7" id="KW-1278">Translocase</keyword>
<feature type="non-terminal residue" evidence="9">
    <location>
        <position position="1"/>
    </location>
</feature>
<comment type="subcellular location">
    <subcellularLocation>
        <location evidence="1">Membrane</location>
        <topology evidence="1">Multi-pass membrane protein</topology>
    </subcellularLocation>
</comment>
<dbReference type="InterPro" id="IPR006544">
    <property type="entry name" value="P-type_TPase_V"/>
</dbReference>
<evidence type="ECO:0000256" key="6">
    <source>
        <dbReference type="ARBA" id="ARBA00022842"/>
    </source>
</evidence>
<dbReference type="PANTHER" id="PTHR45630">
    <property type="entry name" value="CATION-TRANSPORTING ATPASE-RELATED"/>
    <property type="match status" value="1"/>
</dbReference>
<dbReference type="EMBL" id="GECZ01022927">
    <property type="protein sequence ID" value="JAS46842.1"/>
    <property type="molecule type" value="Transcribed_RNA"/>
</dbReference>
<dbReference type="GO" id="GO:0005524">
    <property type="term" value="F:ATP binding"/>
    <property type="evidence" value="ECO:0007669"/>
    <property type="project" value="UniProtKB-KW"/>
</dbReference>
<dbReference type="AlphaFoldDB" id="A0A1B6F9D2"/>
<dbReference type="SMART" id="SM00831">
    <property type="entry name" value="Cation_ATPase_N"/>
    <property type="match status" value="1"/>
</dbReference>
<evidence type="ECO:0000256" key="4">
    <source>
        <dbReference type="ARBA" id="ARBA00022741"/>
    </source>
</evidence>
<protein>
    <recommendedName>
        <fullName evidence="8">Cation-transporting P-type ATPase N-terminal domain-containing protein</fullName>
    </recommendedName>
</protein>
<keyword evidence="6" id="KW-0460">Magnesium</keyword>
<evidence type="ECO:0000256" key="2">
    <source>
        <dbReference type="ARBA" id="ARBA00022553"/>
    </source>
</evidence>
<evidence type="ECO:0000256" key="5">
    <source>
        <dbReference type="ARBA" id="ARBA00022840"/>
    </source>
</evidence>
<feature type="domain" description="Cation-transporting P-type ATPase N-terminal" evidence="8">
    <location>
        <begin position="51"/>
        <end position="114"/>
    </location>
</feature>
<dbReference type="InterPro" id="IPR023298">
    <property type="entry name" value="ATPase_P-typ_TM_dom_sf"/>
</dbReference>
<evidence type="ECO:0000256" key="3">
    <source>
        <dbReference type="ARBA" id="ARBA00022723"/>
    </source>
</evidence>
<organism evidence="9">
    <name type="scientific">Cuerna arida</name>
    <dbReference type="NCBI Taxonomy" id="1464854"/>
    <lineage>
        <taxon>Eukaryota</taxon>
        <taxon>Metazoa</taxon>
        <taxon>Ecdysozoa</taxon>
        <taxon>Arthropoda</taxon>
        <taxon>Hexapoda</taxon>
        <taxon>Insecta</taxon>
        <taxon>Pterygota</taxon>
        <taxon>Neoptera</taxon>
        <taxon>Paraneoptera</taxon>
        <taxon>Hemiptera</taxon>
        <taxon>Auchenorrhyncha</taxon>
        <taxon>Membracoidea</taxon>
        <taxon>Cicadellidae</taxon>
        <taxon>Cicadellinae</taxon>
        <taxon>Proconiini</taxon>
        <taxon>Cuerna</taxon>
    </lineage>
</organism>
<proteinExistence type="predicted"/>